<proteinExistence type="inferred from homology"/>
<comment type="caution">
    <text evidence="4">The sequence shown here is derived from an EMBL/GenBank/DDBJ whole genome shotgun (WGS) entry which is preliminary data.</text>
</comment>
<evidence type="ECO:0000256" key="3">
    <source>
        <dbReference type="ARBA" id="ARBA00023274"/>
    </source>
</evidence>
<evidence type="ECO:0000256" key="1">
    <source>
        <dbReference type="ARBA" id="ARBA00006509"/>
    </source>
</evidence>
<dbReference type="VEuPathDB" id="MicrosporidiaDB:AAJ76_600094005"/>
<organism evidence="4 5">
    <name type="scientific">Vairimorpha ceranae</name>
    <dbReference type="NCBI Taxonomy" id="40302"/>
    <lineage>
        <taxon>Eukaryota</taxon>
        <taxon>Fungi</taxon>
        <taxon>Fungi incertae sedis</taxon>
        <taxon>Microsporidia</taxon>
        <taxon>Nosematidae</taxon>
        <taxon>Vairimorpha</taxon>
    </lineage>
</organism>
<reference evidence="4 5" key="1">
    <citation type="journal article" date="2015" name="Environ. Microbiol.">
        <title>Genome analyses suggest the presence of polyploidy and recent human-driven expansions in eight global populations of the honeybee pathogen Nosema ceranae.</title>
        <authorList>
            <person name="Pelin A."/>
            <person name="Selman M."/>
            <person name="Aris-Brosou S."/>
            <person name="Farinelli L."/>
            <person name="Corradi N."/>
        </authorList>
    </citation>
    <scope>NUCLEOTIDE SEQUENCE [LARGE SCALE GENOMIC DNA]</scope>
    <source>
        <strain evidence="4 5">PA08 1199</strain>
    </source>
</reference>
<dbReference type="GO" id="GO:0005840">
    <property type="term" value="C:ribosome"/>
    <property type="evidence" value="ECO:0007669"/>
    <property type="project" value="UniProtKB-KW"/>
</dbReference>
<keyword evidence="3" id="KW-0687">Ribonucleoprotein</keyword>
<evidence type="ECO:0000313" key="5">
    <source>
        <dbReference type="Proteomes" id="UP000034350"/>
    </source>
</evidence>
<dbReference type="OrthoDB" id="9616667at2759"/>
<dbReference type="GeneID" id="36321089"/>
<gene>
    <name evidence="4" type="ORF">AAJ76_600094005</name>
</gene>
<dbReference type="VEuPathDB" id="MicrosporidiaDB:G9O61_00g017790"/>
<sequence length="95" mass="11069">MRRGLKKIQVHHKVTKIDIPKIMPKYRKNVARIQEKKFAKDLVREISGFAPYESKAISILKLKDIARATIFLKRRLGSNKRALKKMKELQAVANE</sequence>
<keyword evidence="5" id="KW-1185">Reference proteome</keyword>
<keyword evidence="2 4" id="KW-0689">Ribosomal protein</keyword>
<name>A0A0F9WFP8_9MICR</name>
<evidence type="ECO:0000256" key="2">
    <source>
        <dbReference type="ARBA" id="ARBA00022980"/>
    </source>
</evidence>
<dbReference type="GO" id="GO:0003735">
    <property type="term" value="F:structural constituent of ribosome"/>
    <property type="evidence" value="ECO:0007669"/>
    <property type="project" value="InterPro"/>
</dbReference>
<accession>A0A0F9WFP8</accession>
<dbReference type="GO" id="GO:1990904">
    <property type="term" value="C:ribonucleoprotein complex"/>
    <property type="evidence" value="ECO:0007669"/>
    <property type="project" value="UniProtKB-KW"/>
</dbReference>
<dbReference type="Proteomes" id="UP000034350">
    <property type="component" value="Unassembled WGS sequence"/>
</dbReference>
<dbReference type="RefSeq" id="XP_024331918.1">
    <property type="nucleotide sequence ID" value="XM_024476139.1"/>
</dbReference>
<dbReference type="InterPro" id="IPR038097">
    <property type="entry name" value="Ribosomal_eL36_sf"/>
</dbReference>
<dbReference type="EMBL" id="JPQZ01000006">
    <property type="protein sequence ID" value="KKO76176.1"/>
    <property type="molecule type" value="Genomic_DNA"/>
</dbReference>
<dbReference type="InterPro" id="IPR000509">
    <property type="entry name" value="Ribosomal_eL36"/>
</dbReference>
<comment type="similarity">
    <text evidence="1">Belongs to the eukaryotic ribosomal protein eL36 family.</text>
</comment>
<dbReference type="GO" id="GO:0006412">
    <property type="term" value="P:translation"/>
    <property type="evidence" value="ECO:0007669"/>
    <property type="project" value="InterPro"/>
</dbReference>
<dbReference type="PANTHER" id="PTHR10114">
    <property type="entry name" value="60S RIBOSOMAL PROTEIN L36"/>
    <property type="match status" value="1"/>
</dbReference>
<evidence type="ECO:0000313" key="4">
    <source>
        <dbReference type="EMBL" id="KKO76176.1"/>
    </source>
</evidence>
<dbReference type="Gene3D" id="1.10.10.1760">
    <property type="entry name" value="60S ribosomal protein L36"/>
    <property type="match status" value="1"/>
</dbReference>
<dbReference type="Pfam" id="PF01158">
    <property type="entry name" value="Ribosomal_L36e"/>
    <property type="match status" value="1"/>
</dbReference>
<protein>
    <submittedName>
        <fullName evidence="4">Ribosomal protein l36</fullName>
    </submittedName>
</protein>
<dbReference type="AlphaFoldDB" id="A0A0F9WFP8"/>